<comment type="caution">
    <text evidence="1">The sequence shown here is derived from an EMBL/GenBank/DDBJ whole genome shotgun (WGS) entry which is preliminary data.</text>
</comment>
<keyword evidence="2" id="KW-1185">Reference proteome</keyword>
<organism evidence="1 2">
    <name type="scientific">Catharanthus roseus</name>
    <name type="common">Madagascar periwinkle</name>
    <name type="synonym">Vinca rosea</name>
    <dbReference type="NCBI Taxonomy" id="4058"/>
    <lineage>
        <taxon>Eukaryota</taxon>
        <taxon>Viridiplantae</taxon>
        <taxon>Streptophyta</taxon>
        <taxon>Embryophyta</taxon>
        <taxon>Tracheophyta</taxon>
        <taxon>Spermatophyta</taxon>
        <taxon>Magnoliopsida</taxon>
        <taxon>eudicotyledons</taxon>
        <taxon>Gunneridae</taxon>
        <taxon>Pentapetalae</taxon>
        <taxon>asterids</taxon>
        <taxon>lamiids</taxon>
        <taxon>Gentianales</taxon>
        <taxon>Apocynaceae</taxon>
        <taxon>Rauvolfioideae</taxon>
        <taxon>Vinceae</taxon>
        <taxon>Catharanthinae</taxon>
        <taxon>Catharanthus</taxon>
    </lineage>
</organism>
<evidence type="ECO:0000313" key="1">
    <source>
        <dbReference type="EMBL" id="KAI5677424.1"/>
    </source>
</evidence>
<sequence>MQELQLMRNDMKEMRGNITNLFMENRDQSNIREHTTSHTQWGYGNFSPQGGTFEHNSYDCYKCNRLGARNGYNDTYCKRVPRNELGSKNMSNENSDSYSYGKYNCRRCSQTLGTTSKLFNYNNSKLPLLCGTFGSYDYVAWEQEVESLFYSYGVREKRSFNWFVMKKVLRNRFGVGNHAGQRQGQAKEKFMESSVGEKTTKVDELSQVQDRRTTHHEKKTLVPL</sequence>
<accession>A0ACC0BXR6</accession>
<protein>
    <submittedName>
        <fullName evidence="1">Uncharacterized protein</fullName>
    </submittedName>
</protein>
<reference evidence="2" key="1">
    <citation type="journal article" date="2023" name="Nat. Plants">
        <title>Single-cell RNA sequencing provides a high-resolution roadmap for understanding the multicellular compartmentation of specialized metabolism.</title>
        <authorList>
            <person name="Sun S."/>
            <person name="Shen X."/>
            <person name="Li Y."/>
            <person name="Li Y."/>
            <person name="Wang S."/>
            <person name="Li R."/>
            <person name="Zhang H."/>
            <person name="Shen G."/>
            <person name="Guo B."/>
            <person name="Wei J."/>
            <person name="Xu J."/>
            <person name="St-Pierre B."/>
            <person name="Chen S."/>
            <person name="Sun C."/>
        </authorList>
    </citation>
    <scope>NUCLEOTIDE SEQUENCE [LARGE SCALE GENOMIC DNA]</scope>
</reference>
<dbReference type="EMBL" id="CM044702">
    <property type="protein sequence ID" value="KAI5677424.1"/>
    <property type="molecule type" value="Genomic_DNA"/>
</dbReference>
<name>A0ACC0BXR6_CATRO</name>
<dbReference type="Proteomes" id="UP001060085">
    <property type="component" value="Linkage Group LG02"/>
</dbReference>
<gene>
    <name evidence="1" type="ORF">M9H77_08374</name>
</gene>
<evidence type="ECO:0000313" key="2">
    <source>
        <dbReference type="Proteomes" id="UP001060085"/>
    </source>
</evidence>
<proteinExistence type="predicted"/>